<dbReference type="EMBL" id="HG994585">
    <property type="protein sequence ID" value="CAF2965851.1"/>
    <property type="molecule type" value="Genomic_DNA"/>
</dbReference>
<dbReference type="Proteomes" id="UP000675881">
    <property type="component" value="Chromosome 6"/>
</dbReference>
<organism evidence="1 2">
    <name type="scientific">Lepeophtheirus salmonis</name>
    <name type="common">Salmon louse</name>
    <name type="synonym">Caligus salmonis</name>
    <dbReference type="NCBI Taxonomy" id="72036"/>
    <lineage>
        <taxon>Eukaryota</taxon>
        <taxon>Metazoa</taxon>
        <taxon>Ecdysozoa</taxon>
        <taxon>Arthropoda</taxon>
        <taxon>Crustacea</taxon>
        <taxon>Multicrustacea</taxon>
        <taxon>Hexanauplia</taxon>
        <taxon>Copepoda</taxon>
        <taxon>Siphonostomatoida</taxon>
        <taxon>Caligidae</taxon>
        <taxon>Lepeophtheirus</taxon>
    </lineage>
</organism>
<reference evidence="1" key="1">
    <citation type="submission" date="2021-02" db="EMBL/GenBank/DDBJ databases">
        <authorList>
            <person name="Bekaert M."/>
        </authorList>
    </citation>
    <scope>NUCLEOTIDE SEQUENCE</scope>
    <source>
        <strain evidence="1">IoA-00</strain>
    </source>
</reference>
<dbReference type="AlphaFoldDB" id="A0A7R8D127"/>
<accession>A0A7R8D127</accession>
<proteinExistence type="predicted"/>
<sequence>MIKILGKNFLVDTGAEISVNPVHTSMNNKPSFFPKASNSSSIPAYTRIHLKIYKNDYVFPWKFIKAKLFQLIVWEDIHRAFDLLSDLLRQRLLDASDFRSIPCNISNILDSTHLGSVSVASKNYTTILSECIDIIKPEFSTMRPKRGIVQNIETTGPSLVGFP</sequence>
<evidence type="ECO:0000313" key="2">
    <source>
        <dbReference type="Proteomes" id="UP000675881"/>
    </source>
</evidence>
<keyword evidence="2" id="KW-1185">Reference proteome</keyword>
<protein>
    <submittedName>
        <fullName evidence="1">(salmon louse) hypothetical protein</fullName>
    </submittedName>
</protein>
<name>A0A7R8D127_LEPSM</name>
<evidence type="ECO:0000313" key="1">
    <source>
        <dbReference type="EMBL" id="CAF2965851.1"/>
    </source>
</evidence>
<gene>
    <name evidence="1" type="ORF">LSAA_11398</name>
</gene>